<organism evidence="6 7">
    <name type="scientific">Pelomonas aquatica</name>
    <dbReference type="NCBI Taxonomy" id="431058"/>
    <lineage>
        <taxon>Bacteria</taxon>
        <taxon>Pseudomonadati</taxon>
        <taxon>Pseudomonadota</taxon>
        <taxon>Betaproteobacteria</taxon>
        <taxon>Burkholderiales</taxon>
        <taxon>Sphaerotilaceae</taxon>
        <taxon>Roseateles</taxon>
    </lineage>
</organism>
<reference evidence="6 7" key="1">
    <citation type="submission" date="2023-07" db="EMBL/GenBank/DDBJ databases">
        <title>Sorghum-associated microbial communities from plants grown in Nebraska, USA.</title>
        <authorList>
            <person name="Schachtman D."/>
        </authorList>
    </citation>
    <scope>NUCLEOTIDE SEQUENCE [LARGE SCALE GENOMIC DNA]</scope>
    <source>
        <strain evidence="6 7">BE310</strain>
    </source>
</reference>
<name>A0ABU1Z7Q3_9BURK</name>
<dbReference type="RefSeq" id="WP_310344111.1">
    <property type="nucleotide sequence ID" value="NZ_JAVDXQ010000003.1"/>
</dbReference>
<evidence type="ECO:0000313" key="7">
    <source>
        <dbReference type="Proteomes" id="UP001180536"/>
    </source>
</evidence>
<keyword evidence="3 4" id="KW-0732">Signal</keyword>
<evidence type="ECO:0000256" key="3">
    <source>
        <dbReference type="ARBA" id="ARBA00022729"/>
    </source>
</evidence>
<feature type="signal peptide" evidence="4">
    <location>
        <begin position="1"/>
        <end position="28"/>
    </location>
</feature>
<evidence type="ECO:0000256" key="2">
    <source>
        <dbReference type="ARBA" id="ARBA00010742"/>
    </source>
</evidence>
<dbReference type="SUPFAM" id="SSF53850">
    <property type="entry name" value="Periplasmic binding protein-like II"/>
    <property type="match status" value="1"/>
</dbReference>
<comment type="subcellular location">
    <subcellularLocation>
        <location evidence="1">Periplasm</location>
    </subcellularLocation>
</comment>
<keyword evidence="7" id="KW-1185">Reference proteome</keyword>
<dbReference type="InterPro" id="IPR015168">
    <property type="entry name" value="SsuA/THI5"/>
</dbReference>
<comment type="similarity">
    <text evidence="2">Belongs to the bacterial solute-binding protein SsuA/TauA family.</text>
</comment>
<evidence type="ECO:0000256" key="1">
    <source>
        <dbReference type="ARBA" id="ARBA00004418"/>
    </source>
</evidence>
<evidence type="ECO:0000256" key="4">
    <source>
        <dbReference type="SAM" id="SignalP"/>
    </source>
</evidence>
<feature type="chain" id="PRO_5046707192" evidence="4">
    <location>
        <begin position="29"/>
        <end position="327"/>
    </location>
</feature>
<dbReference type="EMBL" id="JAVDXQ010000003">
    <property type="protein sequence ID" value="MDR7296642.1"/>
    <property type="molecule type" value="Genomic_DNA"/>
</dbReference>
<feature type="domain" description="SsuA/THI5-like" evidence="5">
    <location>
        <begin position="42"/>
        <end position="249"/>
    </location>
</feature>
<proteinExistence type="inferred from homology"/>
<accession>A0ABU1Z7Q3</accession>
<evidence type="ECO:0000259" key="5">
    <source>
        <dbReference type="Pfam" id="PF09084"/>
    </source>
</evidence>
<dbReference type="Gene3D" id="3.40.190.10">
    <property type="entry name" value="Periplasmic binding protein-like II"/>
    <property type="match status" value="2"/>
</dbReference>
<gene>
    <name evidence="6" type="ORF">J2X16_001989</name>
</gene>
<dbReference type="Pfam" id="PF09084">
    <property type="entry name" value="NMT1"/>
    <property type="match status" value="1"/>
</dbReference>
<dbReference type="PANTHER" id="PTHR30024">
    <property type="entry name" value="ALIPHATIC SULFONATES-BINDING PROTEIN-RELATED"/>
    <property type="match status" value="1"/>
</dbReference>
<dbReference type="PANTHER" id="PTHR30024:SF47">
    <property type="entry name" value="TAURINE-BINDING PERIPLASMIC PROTEIN"/>
    <property type="match status" value="1"/>
</dbReference>
<comment type="caution">
    <text evidence="6">The sequence shown here is derived from an EMBL/GenBank/DDBJ whole genome shotgun (WGS) entry which is preliminary data.</text>
</comment>
<sequence length="327" mass="35180">MRLTQQTRPALANLLLALTLLLMPLARAAAAPLVLAVGETPLFAPLQLAGLEGHFAAEGLDVRVLPCINGRRCLKHLTDGEAQMATAADTPMVFALHSGHRFDIVATFGTSSKDTMMVARQDRGIRTPADLAGKRIGVVRGTSAHYFTNVFLLVNGVARDSVTLVFLDPARGAEPLLRGEVDAAALYRPVGPQAVEQLGAKGLVLPTLRSYTVTVNLVAQPGLSQDTLLRLLKAVQRSIALLNSEPARAHARLATLWKQDAKAVGVQLEGYEFRLGLDQTLLSTLEAESRWATREGLVGDAGAPDYLELMRIEPMRALDARAMTVIK</sequence>
<dbReference type="Proteomes" id="UP001180536">
    <property type="component" value="Unassembled WGS sequence"/>
</dbReference>
<evidence type="ECO:0000313" key="6">
    <source>
        <dbReference type="EMBL" id="MDR7296642.1"/>
    </source>
</evidence>
<protein>
    <submittedName>
        <fullName evidence="6">NitT/TauT family transport system substrate-binding protein</fullName>
    </submittedName>
</protein>